<dbReference type="EMBL" id="RQYC01000005">
    <property type="protein sequence ID" value="RRD90537.1"/>
    <property type="molecule type" value="Genomic_DNA"/>
</dbReference>
<dbReference type="InterPro" id="IPR015421">
    <property type="entry name" value="PyrdxlP-dep_Trfase_major"/>
</dbReference>
<dbReference type="FunFam" id="3.40.640.10:FF:000021">
    <property type="entry name" value="Glutamate-1-semialdehyde 2,1-aminomutase"/>
    <property type="match status" value="1"/>
</dbReference>
<dbReference type="RefSeq" id="WP_124794425.1">
    <property type="nucleotide sequence ID" value="NZ_RQYC01000005.1"/>
</dbReference>
<dbReference type="InterPro" id="IPR049704">
    <property type="entry name" value="Aminotrans_3_PPA_site"/>
</dbReference>
<dbReference type="NCBIfam" id="TIGR00713">
    <property type="entry name" value="hemL"/>
    <property type="match status" value="1"/>
</dbReference>
<evidence type="ECO:0000256" key="6">
    <source>
        <dbReference type="ARBA" id="ARBA00023244"/>
    </source>
</evidence>
<dbReference type="InterPro" id="IPR005814">
    <property type="entry name" value="Aminotrans_3"/>
</dbReference>
<comment type="subunit">
    <text evidence="7">Homodimer.</text>
</comment>
<comment type="catalytic activity">
    <reaction evidence="7">
        <text>(S)-4-amino-5-oxopentanoate = 5-aminolevulinate</text>
        <dbReference type="Rhea" id="RHEA:14265"/>
        <dbReference type="ChEBI" id="CHEBI:57501"/>
        <dbReference type="ChEBI" id="CHEBI:356416"/>
        <dbReference type="EC" id="5.4.3.8"/>
    </reaction>
</comment>
<comment type="similarity">
    <text evidence="3 7">Belongs to the class-III pyridoxal-phosphate-dependent aminotransferase family. HemL subfamily.</text>
</comment>
<evidence type="ECO:0000256" key="4">
    <source>
        <dbReference type="ARBA" id="ARBA00022898"/>
    </source>
</evidence>
<dbReference type="STRING" id="1121352.GCA_000620925_01660"/>
<dbReference type="PROSITE" id="PS00600">
    <property type="entry name" value="AA_TRANSFER_CLASS_3"/>
    <property type="match status" value="1"/>
</dbReference>
<dbReference type="GO" id="GO:0008483">
    <property type="term" value="F:transaminase activity"/>
    <property type="evidence" value="ECO:0007669"/>
    <property type="project" value="InterPro"/>
</dbReference>
<dbReference type="Gene3D" id="3.40.640.10">
    <property type="entry name" value="Type I PLP-dependent aspartate aminotransferase-like (Major domain)"/>
    <property type="match status" value="1"/>
</dbReference>
<comment type="subcellular location">
    <subcellularLocation>
        <location evidence="7">Cytoplasm</location>
    </subcellularLocation>
</comment>
<name>A0A3P2A501_9NEIS</name>
<dbReference type="GO" id="GO:0005737">
    <property type="term" value="C:cytoplasm"/>
    <property type="evidence" value="ECO:0007669"/>
    <property type="project" value="UniProtKB-SubCell"/>
</dbReference>
<reference evidence="8 9" key="1">
    <citation type="submission" date="2018-11" db="EMBL/GenBank/DDBJ databases">
        <title>Genomes From Bacteria Associated with the Canine Oral Cavity: a Test Case for Automated Genome-Based Taxonomic Assignment.</title>
        <authorList>
            <person name="Coil D.A."/>
            <person name="Jospin G."/>
            <person name="Darling A.E."/>
            <person name="Wallis C."/>
            <person name="Davis I.J."/>
            <person name="Harris S."/>
            <person name="Eisen J.A."/>
            <person name="Holcombe L.J."/>
            <person name="O'Flynn C."/>
        </authorList>
    </citation>
    <scope>NUCLEOTIDE SEQUENCE [LARGE SCALE GENOMIC DNA]</scope>
    <source>
        <strain evidence="8 9">COT-280</strain>
    </source>
</reference>
<evidence type="ECO:0000256" key="2">
    <source>
        <dbReference type="ARBA" id="ARBA00004819"/>
    </source>
</evidence>
<comment type="caution">
    <text evidence="8">The sequence shown here is derived from an EMBL/GenBank/DDBJ whole genome shotgun (WGS) entry which is preliminary data.</text>
</comment>
<dbReference type="GO" id="GO:0030170">
    <property type="term" value="F:pyridoxal phosphate binding"/>
    <property type="evidence" value="ECO:0007669"/>
    <property type="project" value="InterPro"/>
</dbReference>
<dbReference type="Gene3D" id="3.90.1150.10">
    <property type="entry name" value="Aspartate Aminotransferase, domain 1"/>
    <property type="match status" value="1"/>
</dbReference>
<feature type="modified residue" description="N6-(pyridoxal phosphate)lysine" evidence="7">
    <location>
        <position position="265"/>
    </location>
</feature>
<evidence type="ECO:0000256" key="5">
    <source>
        <dbReference type="ARBA" id="ARBA00023235"/>
    </source>
</evidence>
<comment type="cofactor">
    <cofactor evidence="1 7">
        <name>pyridoxal 5'-phosphate</name>
        <dbReference type="ChEBI" id="CHEBI:597326"/>
    </cofactor>
</comment>
<organism evidence="8 9">
    <name type="scientific">Conchiformibius steedae</name>
    <dbReference type="NCBI Taxonomy" id="153493"/>
    <lineage>
        <taxon>Bacteria</taxon>
        <taxon>Pseudomonadati</taxon>
        <taxon>Pseudomonadota</taxon>
        <taxon>Betaproteobacteria</taxon>
        <taxon>Neisseriales</taxon>
        <taxon>Neisseriaceae</taxon>
        <taxon>Conchiformibius</taxon>
    </lineage>
</organism>
<dbReference type="Proteomes" id="UP000269923">
    <property type="component" value="Unassembled WGS sequence"/>
</dbReference>
<dbReference type="AlphaFoldDB" id="A0A3P2A501"/>
<dbReference type="GO" id="GO:0006782">
    <property type="term" value="P:protoporphyrinogen IX biosynthetic process"/>
    <property type="evidence" value="ECO:0007669"/>
    <property type="project" value="UniProtKB-UniRule"/>
</dbReference>
<gene>
    <name evidence="7 8" type="primary">hemL</name>
    <name evidence="8" type="ORF">EII21_04455</name>
</gene>
<dbReference type="InterPro" id="IPR015422">
    <property type="entry name" value="PyrdxlP-dep_Trfase_small"/>
</dbReference>
<keyword evidence="6 7" id="KW-0627">Porphyrin biosynthesis</keyword>
<dbReference type="NCBIfam" id="NF000818">
    <property type="entry name" value="PRK00062.1"/>
    <property type="match status" value="1"/>
</dbReference>
<dbReference type="GO" id="GO:0042286">
    <property type="term" value="F:glutamate-1-semialdehyde 2,1-aminomutase activity"/>
    <property type="evidence" value="ECO:0007669"/>
    <property type="project" value="UniProtKB-UniRule"/>
</dbReference>
<protein>
    <recommendedName>
        <fullName evidence="7">Glutamate-1-semialdehyde 2,1-aminomutase</fullName>
        <shortName evidence="7">GSA</shortName>
        <ecNumber evidence="7">5.4.3.8</ecNumber>
    </recommendedName>
    <alternativeName>
        <fullName evidence="7">Glutamate-1-semialdehyde aminotransferase</fullName>
        <shortName evidence="7">GSA-AT</shortName>
    </alternativeName>
</protein>
<keyword evidence="4 7" id="KW-0663">Pyridoxal phosphate</keyword>
<comment type="pathway">
    <text evidence="2">Porphyrin-containing compound metabolism; protoporphyrin-IX biosynthesis; 5-aminolevulinate from L-glutamyl-tRNA(Glu): step 2/2.</text>
</comment>
<evidence type="ECO:0000313" key="9">
    <source>
        <dbReference type="Proteomes" id="UP000269923"/>
    </source>
</evidence>
<evidence type="ECO:0000256" key="1">
    <source>
        <dbReference type="ARBA" id="ARBA00001933"/>
    </source>
</evidence>
<sequence length="428" mass="45296">MARNEQLFERAKNIIPGGVNSPVRAFGSVGGIPRFIRRAEGAFVWDEDGTRYTDYVGSWGPAIVGHAHPEVIAAVQEAAAGGLSFGAPTEGEIIIAETIAKLLPSVERLRLVSSGTEATMSAIRLARGYTGRDKIVKFEGCYHGHSDSLLVKAGSGLLTFGNPSSAGVPSDFIRHTAVLPYNDTTALAQYFAEQGTETACVILEPIAGNMNLVQPSAEFIHTLRRLTEEHGVVLIYDEVMTGFRVALGGAQSLHGIRPDLTTMGKVIGGGMPLAAFGGKKEIMDCISPLGGVYQAGTLSGNPVAVAAGLKTLEIIQRQGFYENLSTLSQRLCQGLSAAAKAAGVPFCADWVGGMFGLYFADHIPHSYADMTASNTEAFKRFFHGMLARGIAFGPSAYEACFMSAAHTPELIDNTIAAAQEVFSEMAAA</sequence>
<dbReference type="OrthoDB" id="3398487at2"/>
<dbReference type="EC" id="5.4.3.8" evidence="7"/>
<evidence type="ECO:0000256" key="7">
    <source>
        <dbReference type="HAMAP-Rule" id="MF_00375"/>
    </source>
</evidence>
<dbReference type="Pfam" id="PF00202">
    <property type="entry name" value="Aminotran_3"/>
    <property type="match status" value="1"/>
</dbReference>
<dbReference type="HAMAP" id="MF_00375">
    <property type="entry name" value="HemL_aminotrans_3"/>
    <property type="match status" value="1"/>
</dbReference>
<keyword evidence="7" id="KW-0963">Cytoplasm</keyword>
<dbReference type="InterPro" id="IPR004639">
    <property type="entry name" value="4pyrrol_synth_GluAld_NH2Trfase"/>
</dbReference>
<evidence type="ECO:0000313" key="8">
    <source>
        <dbReference type="EMBL" id="RRD90537.1"/>
    </source>
</evidence>
<evidence type="ECO:0000256" key="3">
    <source>
        <dbReference type="ARBA" id="ARBA00008981"/>
    </source>
</evidence>
<dbReference type="UniPathway" id="UPA00251">
    <property type="reaction ID" value="UER00317"/>
</dbReference>
<dbReference type="SUPFAM" id="SSF53383">
    <property type="entry name" value="PLP-dependent transferases"/>
    <property type="match status" value="1"/>
</dbReference>
<dbReference type="CDD" id="cd00610">
    <property type="entry name" value="OAT_like"/>
    <property type="match status" value="1"/>
</dbReference>
<accession>A0A3P2A501</accession>
<keyword evidence="9" id="KW-1185">Reference proteome</keyword>
<keyword evidence="5 7" id="KW-0413">Isomerase</keyword>
<proteinExistence type="inferred from homology"/>
<dbReference type="InterPro" id="IPR015424">
    <property type="entry name" value="PyrdxlP-dep_Trfase"/>
</dbReference>
<dbReference type="PANTHER" id="PTHR43713">
    <property type="entry name" value="GLUTAMATE-1-SEMIALDEHYDE 2,1-AMINOMUTASE"/>
    <property type="match status" value="1"/>
</dbReference>
<dbReference type="PANTHER" id="PTHR43713:SF3">
    <property type="entry name" value="GLUTAMATE-1-SEMIALDEHYDE 2,1-AMINOMUTASE 1, CHLOROPLASTIC-RELATED"/>
    <property type="match status" value="1"/>
</dbReference>